<dbReference type="AlphaFoldDB" id="A0A0E9WW12"/>
<name>A0A0E9WW12_ANGAN</name>
<accession>A0A0E9WW12</accession>
<reference evidence="1" key="2">
    <citation type="journal article" date="2015" name="Fish Shellfish Immunol.">
        <title>Early steps in the European eel (Anguilla anguilla)-Vibrio vulnificus interaction in the gills: Role of the RtxA13 toxin.</title>
        <authorList>
            <person name="Callol A."/>
            <person name="Pajuelo D."/>
            <person name="Ebbesson L."/>
            <person name="Teles M."/>
            <person name="MacKenzie S."/>
            <person name="Amaro C."/>
        </authorList>
    </citation>
    <scope>NUCLEOTIDE SEQUENCE</scope>
</reference>
<sequence>MDTFTCRVSIGVCKEGRLPFSRSLVSDEGSGSEP</sequence>
<reference evidence="1" key="1">
    <citation type="submission" date="2014-11" db="EMBL/GenBank/DDBJ databases">
        <authorList>
            <person name="Amaro Gonzalez C."/>
        </authorList>
    </citation>
    <scope>NUCLEOTIDE SEQUENCE</scope>
</reference>
<dbReference type="EMBL" id="GBXM01014176">
    <property type="protein sequence ID" value="JAH94401.1"/>
    <property type="molecule type" value="Transcribed_RNA"/>
</dbReference>
<organism evidence="1">
    <name type="scientific">Anguilla anguilla</name>
    <name type="common">European freshwater eel</name>
    <name type="synonym">Muraena anguilla</name>
    <dbReference type="NCBI Taxonomy" id="7936"/>
    <lineage>
        <taxon>Eukaryota</taxon>
        <taxon>Metazoa</taxon>
        <taxon>Chordata</taxon>
        <taxon>Craniata</taxon>
        <taxon>Vertebrata</taxon>
        <taxon>Euteleostomi</taxon>
        <taxon>Actinopterygii</taxon>
        <taxon>Neopterygii</taxon>
        <taxon>Teleostei</taxon>
        <taxon>Anguilliformes</taxon>
        <taxon>Anguillidae</taxon>
        <taxon>Anguilla</taxon>
    </lineage>
</organism>
<evidence type="ECO:0000313" key="1">
    <source>
        <dbReference type="EMBL" id="JAH94401.1"/>
    </source>
</evidence>
<protein>
    <submittedName>
        <fullName evidence="1">Uncharacterized protein</fullName>
    </submittedName>
</protein>
<proteinExistence type="predicted"/>